<dbReference type="AlphaFoldDB" id="A0A6J6RIG0"/>
<dbReference type="FunFam" id="3.30.70.260:FF:000012">
    <property type="entry name" value="Prephenate dehydratase"/>
    <property type="match status" value="1"/>
</dbReference>
<keyword evidence="4" id="KW-0057">Aromatic amino acid biosynthesis</keyword>
<keyword evidence="5" id="KW-0584">Phenylalanine biosynthesis</keyword>
<dbReference type="Gene3D" id="3.30.70.260">
    <property type="match status" value="1"/>
</dbReference>
<feature type="domain" description="ACT" evidence="9">
    <location>
        <begin position="196"/>
        <end position="273"/>
    </location>
</feature>
<organism evidence="10">
    <name type="scientific">freshwater metagenome</name>
    <dbReference type="NCBI Taxonomy" id="449393"/>
    <lineage>
        <taxon>unclassified sequences</taxon>
        <taxon>metagenomes</taxon>
        <taxon>ecological metagenomes</taxon>
    </lineage>
</organism>
<dbReference type="PIRSF" id="PIRSF001500">
    <property type="entry name" value="Chor_mut_pdt_Ppr"/>
    <property type="match status" value="1"/>
</dbReference>
<keyword evidence="3" id="KW-0028">Amino-acid biosynthesis</keyword>
<dbReference type="CDD" id="cd13633">
    <property type="entry name" value="PBP2_Sa-PDT_like"/>
    <property type="match status" value="1"/>
</dbReference>
<gene>
    <name evidence="10" type="ORF">UFOPK2683_00684</name>
</gene>
<dbReference type="InterPro" id="IPR008242">
    <property type="entry name" value="Chor_mutase/pphenate_deHydtase"/>
</dbReference>
<dbReference type="SUPFAM" id="SSF55021">
    <property type="entry name" value="ACT-like"/>
    <property type="match status" value="1"/>
</dbReference>
<dbReference type="PROSITE" id="PS51671">
    <property type="entry name" value="ACT"/>
    <property type="match status" value="1"/>
</dbReference>
<dbReference type="UniPathway" id="UPA00121">
    <property type="reaction ID" value="UER00345"/>
</dbReference>
<comment type="pathway">
    <text evidence="1">Amino-acid biosynthesis; L-phenylalanine biosynthesis; phenylpyruvate from prephenate: step 1/1.</text>
</comment>
<sequence>MTRVGFLGPRGTFADEALHTQPDLAASELVVLRTVPQVLTAVERGEIDLGLVPIENSIEGTVSVTLDTLAFDTELLIQREIDLPIALHLCGKPGTALSDIRTVISHPNPLGQSRGFLAGHLPEAELVPANSTAEAAEQVRDAPAPTVASIGTRRGAELLGLEVLVANIEDHPGNVTRFVVVGRGIPASTGNDKTSLVCFQREDHPGSLLSILQEFSNRSINLTKLESRPTKGGLGQYCFFIDIEGHLGDVVISDCLRHLGAEQGEVKFLGSYPLAQTETADRRESPVVRPKNDSDWVDELITQIRKAD</sequence>
<evidence type="ECO:0000259" key="8">
    <source>
        <dbReference type="PROSITE" id="PS51171"/>
    </source>
</evidence>
<feature type="domain" description="Prephenate dehydratase" evidence="8">
    <location>
        <begin position="3"/>
        <end position="183"/>
    </location>
</feature>
<evidence type="ECO:0000313" key="10">
    <source>
        <dbReference type="EMBL" id="CAB4721893.1"/>
    </source>
</evidence>
<dbReference type="PANTHER" id="PTHR21022">
    <property type="entry name" value="PREPHENATE DEHYDRATASE P PROTEIN"/>
    <property type="match status" value="1"/>
</dbReference>
<evidence type="ECO:0000256" key="4">
    <source>
        <dbReference type="ARBA" id="ARBA00023141"/>
    </source>
</evidence>
<dbReference type="InterPro" id="IPR045865">
    <property type="entry name" value="ACT-like_dom_sf"/>
</dbReference>
<evidence type="ECO:0000256" key="3">
    <source>
        <dbReference type="ARBA" id="ARBA00022605"/>
    </source>
</evidence>
<dbReference type="GO" id="GO:0004664">
    <property type="term" value="F:prephenate dehydratase activity"/>
    <property type="evidence" value="ECO:0007669"/>
    <property type="project" value="UniProtKB-EC"/>
</dbReference>
<dbReference type="GO" id="GO:0005737">
    <property type="term" value="C:cytoplasm"/>
    <property type="evidence" value="ECO:0007669"/>
    <property type="project" value="TreeGrafter"/>
</dbReference>
<comment type="catalytic activity">
    <reaction evidence="7">
        <text>prephenate + H(+) = 3-phenylpyruvate + CO2 + H2O</text>
        <dbReference type="Rhea" id="RHEA:21648"/>
        <dbReference type="ChEBI" id="CHEBI:15377"/>
        <dbReference type="ChEBI" id="CHEBI:15378"/>
        <dbReference type="ChEBI" id="CHEBI:16526"/>
        <dbReference type="ChEBI" id="CHEBI:18005"/>
        <dbReference type="ChEBI" id="CHEBI:29934"/>
        <dbReference type="EC" id="4.2.1.51"/>
    </reaction>
</comment>
<keyword evidence="6" id="KW-0456">Lyase</keyword>
<dbReference type="Pfam" id="PF00800">
    <property type="entry name" value="PDT"/>
    <property type="match status" value="1"/>
</dbReference>
<dbReference type="InterPro" id="IPR002912">
    <property type="entry name" value="ACT_dom"/>
</dbReference>
<dbReference type="Pfam" id="PF01842">
    <property type="entry name" value="ACT"/>
    <property type="match status" value="1"/>
</dbReference>
<dbReference type="PROSITE" id="PS00858">
    <property type="entry name" value="PREPHENATE_DEHYDR_2"/>
    <property type="match status" value="1"/>
</dbReference>
<evidence type="ECO:0000259" key="9">
    <source>
        <dbReference type="PROSITE" id="PS51671"/>
    </source>
</evidence>
<evidence type="ECO:0000256" key="2">
    <source>
        <dbReference type="ARBA" id="ARBA00013147"/>
    </source>
</evidence>
<dbReference type="EC" id="4.2.1.51" evidence="2"/>
<dbReference type="InterPro" id="IPR001086">
    <property type="entry name" value="Preph_deHydtase"/>
</dbReference>
<name>A0A6J6RIG0_9ZZZZ</name>
<evidence type="ECO:0000256" key="1">
    <source>
        <dbReference type="ARBA" id="ARBA00004741"/>
    </source>
</evidence>
<dbReference type="InterPro" id="IPR018528">
    <property type="entry name" value="Preph_deHydtase_CS"/>
</dbReference>
<dbReference type="GO" id="GO:0009094">
    <property type="term" value="P:L-phenylalanine biosynthetic process"/>
    <property type="evidence" value="ECO:0007669"/>
    <property type="project" value="UniProtKB-UniPathway"/>
</dbReference>
<evidence type="ECO:0000256" key="7">
    <source>
        <dbReference type="ARBA" id="ARBA00047848"/>
    </source>
</evidence>
<evidence type="ECO:0000256" key="5">
    <source>
        <dbReference type="ARBA" id="ARBA00023222"/>
    </source>
</evidence>
<protein>
    <recommendedName>
        <fullName evidence="2">prephenate dehydratase</fullName>
        <ecNumber evidence="2">4.2.1.51</ecNumber>
    </recommendedName>
</protein>
<dbReference type="PROSITE" id="PS51171">
    <property type="entry name" value="PREPHENATE_DEHYDR_3"/>
    <property type="match status" value="1"/>
</dbReference>
<dbReference type="CDD" id="cd04905">
    <property type="entry name" value="ACT_CM-PDT"/>
    <property type="match status" value="1"/>
</dbReference>
<proteinExistence type="predicted"/>
<dbReference type="EMBL" id="CAEZYK010000030">
    <property type="protein sequence ID" value="CAB4721893.1"/>
    <property type="molecule type" value="Genomic_DNA"/>
</dbReference>
<reference evidence="10" key="1">
    <citation type="submission" date="2020-05" db="EMBL/GenBank/DDBJ databases">
        <authorList>
            <person name="Chiriac C."/>
            <person name="Salcher M."/>
            <person name="Ghai R."/>
            <person name="Kavagutti S V."/>
        </authorList>
    </citation>
    <scope>NUCLEOTIDE SEQUENCE</scope>
</reference>
<dbReference type="NCBIfam" id="NF008865">
    <property type="entry name" value="PRK11898.1"/>
    <property type="match status" value="1"/>
</dbReference>
<accession>A0A6J6RIG0</accession>
<evidence type="ECO:0000256" key="6">
    <source>
        <dbReference type="ARBA" id="ARBA00023239"/>
    </source>
</evidence>
<dbReference type="Gene3D" id="3.40.190.10">
    <property type="entry name" value="Periplasmic binding protein-like II"/>
    <property type="match status" value="2"/>
</dbReference>
<dbReference type="PANTHER" id="PTHR21022:SF19">
    <property type="entry name" value="PREPHENATE DEHYDRATASE-RELATED"/>
    <property type="match status" value="1"/>
</dbReference>
<dbReference type="SUPFAM" id="SSF53850">
    <property type="entry name" value="Periplasmic binding protein-like II"/>
    <property type="match status" value="1"/>
</dbReference>